<dbReference type="EMBL" id="CP075567">
    <property type="protein sequence ID" value="UFQ00145.1"/>
    <property type="molecule type" value="Genomic_DNA"/>
</dbReference>
<evidence type="ECO:0000313" key="2">
    <source>
        <dbReference type="EMBL" id="UFQ00145.1"/>
    </source>
</evidence>
<dbReference type="PANTHER" id="PTHR37549:SF1">
    <property type="entry name" value="LIPOPROTEIN LPRI"/>
    <property type="match status" value="1"/>
</dbReference>
<feature type="signal peptide" evidence="1">
    <location>
        <begin position="1"/>
        <end position="24"/>
    </location>
</feature>
<keyword evidence="1" id="KW-0732">Signal</keyword>
<reference evidence="2 3" key="1">
    <citation type="journal article" date="2022" name="Int. J. Syst. Evol. Microbiol.">
        <title>Pseudomonas fitomaticsae sp. nov., isolated at Marimurtra Botanical Garden in Blanes, Catalonia, Spain.</title>
        <authorList>
            <person name="Atanasov K.E."/>
            <person name="Galbis D.M."/>
            <person name="Cornado D."/>
            <person name="Serpico A."/>
            <person name="Sanchez G."/>
            <person name="Bosch M."/>
            <person name="Ferrer A."/>
            <person name="Altabella T."/>
        </authorList>
    </citation>
    <scope>NUCLEOTIDE SEQUENCE [LARGE SCALE GENOMIC DNA]</scope>
    <source>
        <strain evidence="2 3">FIT81</strain>
    </source>
</reference>
<keyword evidence="3" id="KW-1185">Reference proteome</keyword>
<evidence type="ECO:0000256" key="1">
    <source>
        <dbReference type="SAM" id="SignalP"/>
    </source>
</evidence>
<dbReference type="RefSeq" id="WP_230734267.1">
    <property type="nucleotide sequence ID" value="NZ_CP075567.1"/>
</dbReference>
<proteinExistence type="predicted"/>
<dbReference type="PANTHER" id="PTHR37549">
    <property type="entry name" value="LIPOPROTEIN LPRI"/>
    <property type="match status" value="1"/>
</dbReference>
<dbReference type="InterPro" id="IPR052755">
    <property type="entry name" value="Lysozyme_Inhibitor_LprI"/>
</dbReference>
<name>A0ABY3Q1U3_9PSED</name>
<gene>
    <name evidence="2" type="ORF">KJY40_00240</name>
</gene>
<sequence>MRKTFLHIKIIFCSLVVFSSLAQSASFDCSKASSDVEKKICNTPSLSKLDEQLSEVFKPLKKQRTFQVLESEWLENVRNTCESVECLEDAYNEQIGFLSPLPLPGASASNEVKILPADKIYAQSSRPWKTVELAGLPNGKDVVERFLISAEVISGILHVVAFEGHYDVPNSIYRGSLYEYIDRHPIVQPITYTIAKDIGFQGAFNLGNNEEGERYAGIMGGTFYYREKIARNQLRGMAYKVGSGTQPQETSLLLQQWSNTFENAKSGLLFQGDEVFGELKAYYPNTPGYETIAPVDRPEVGWNIFSPIWSKSRPVLYFKNGDETIWRANVVDKTLTKIVSASDQLVIKNPTPVDLNGREAVVYLEDYILKIAVAPE</sequence>
<organism evidence="2 3">
    <name type="scientific">Pseudomonas fitomaticsae</name>
    <dbReference type="NCBI Taxonomy" id="2837969"/>
    <lineage>
        <taxon>Bacteria</taxon>
        <taxon>Pseudomonadati</taxon>
        <taxon>Pseudomonadota</taxon>
        <taxon>Gammaproteobacteria</taxon>
        <taxon>Pseudomonadales</taxon>
        <taxon>Pseudomonadaceae</taxon>
        <taxon>Pseudomonas</taxon>
    </lineage>
</organism>
<feature type="chain" id="PRO_5045974795" evidence="1">
    <location>
        <begin position="25"/>
        <end position="376"/>
    </location>
</feature>
<accession>A0ABY3Q1U3</accession>
<evidence type="ECO:0000313" key="3">
    <source>
        <dbReference type="Proteomes" id="UP001162907"/>
    </source>
</evidence>
<protein>
    <submittedName>
        <fullName evidence="2">Uncharacterized protein</fullName>
    </submittedName>
</protein>
<dbReference type="Proteomes" id="UP001162907">
    <property type="component" value="Chromosome"/>
</dbReference>